<organism evidence="2">
    <name type="scientific">Cupriavidus taiwanensis</name>
    <dbReference type="NCBI Taxonomy" id="164546"/>
    <lineage>
        <taxon>Bacteria</taxon>
        <taxon>Pseudomonadati</taxon>
        <taxon>Pseudomonadota</taxon>
        <taxon>Betaproteobacteria</taxon>
        <taxon>Burkholderiales</taxon>
        <taxon>Burkholderiaceae</taxon>
        <taxon>Cupriavidus</taxon>
    </lineage>
</organism>
<protein>
    <submittedName>
        <fullName evidence="2">Uncharacterized protein</fullName>
    </submittedName>
</protein>
<evidence type="ECO:0000313" key="2">
    <source>
        <dbReference type="EMBL" id="SOZ63801.1"/>
    </source>
</evidence>
<comment type="caution">
    <text evidence="2">The sequence shown here is derived from an EMBL/GenBank/DDBJ whole genome shotgun (WGS) entry which is preliminary data.</text>
</comment>
<evidence type="ECO:0000256" key="1">
    <source>
        <dbReference type="SAM" id="MobiDB-lite"/>
    </source>
</evidence>
<accession>A0A375E762</accession>
<gene>
    <name evidence="2" type="ORF">CBM2613_A50088</name>
</gene>
<sequence>MADIFDIFTTYSAGAPQRLRCLAATEDEPEPPTSASPASDDGNGSYRASNNAPALTAARGQGDGTVPAFSGEAPRDAGVVASFRHGSDGGGSENANRKGYDHQGSYNDPRARWATLYGIAKISQLADWHSSEK</sequence>
<proteinExistence type="predicted"/>
<dbReference type="EMBL" id="OFTH01000029">
    <property type="protein sequence ID" value="SOZ63801.1"/>
    <property type="molecule type" value="Genomic_DNA"/>
</dbReference>
<feature type="region of interest" description="Disordered" evidence="1">
    <location>
        <begin position="22"/>
        <end position="107"/>
    </location>
</feature>
<name>A0A375E762_9BURK</name>
<dbReference type="AlphaFoldDB" id="A0A375E762"/>
<dbReference type="Proteomes" id="UP000256952">
    <property type="component" value="Chromosome CBM2613_a"/>
</dbReference>
<reference evidence="2" key="1">
    <citation type="submission" date="2018-01" db="EMBL/GenBank/DDBJ databases">
        <authorList>
            <person name="Clerissi C."/>
        </authorList>
    </citation>
    <scope>NUCLEOTIDE SEQUENCE</scope>
    <source>
        <strain evidence="2">Cupriavidus taiwanensis STM 8556</strain>
    </source>
</reference>